<comment type="caution">
    <text evidence="1">The sequence shown here is derived from an EMBL/GenBank/DDBJ whole genome shotgun (WGS) entry which is preliminary data.</text>
</comment>
<dbReference type="SUPFAM" id="SSF53474">
    <property type="entry name" value="alpha/beta-Hydrolases"/>
    <property type="match status" value="1"/>
</dbReference>
<dbReference type="RefSeq" id="WP_345090922.1">
    <property type="nucleotide sequence ID" value="NZ_BAABCS010000005.1"/>
</dbReference>
<accession>A0ABP7UJG2</accession>
<organism evidence="1 2">
    <name type="scientific">Flavobacterium chungnamense</name>
    <dbReference type="NCBI Taxonomy" id="706182"/>
    <lineage>
        <taxon>Bacteria</taxon>
        <taxon>Pseudomonadati</taxon>
        <taxon>Bacteroidota</taxon>
        <taxon>Flavobacteriia</taxon>
        <taxon>Flavobacteriales</taxon>
        <taxon>Flavobacteriaceae</taxon>
        <taxon>Flavobacterium</taxon>
    </lineage>
</organism>
<proteinExistence type="predicted"/>
<gene>
    <name evidence="1" type="ORF">GCM10022388_07870</name>
</gene>
<protein>
    <recommendedName>
        <fullName evidence="3">Alpha/beta hydrolase</fullName>
    </recommendedName>
</protein>
<evidence type="ECO:0000313" key="2">
    <source>
        <dbReference type="Proteomes" id="UP001500426"/>
    </source>
</evidence>
<dbReference type="EMBL" id="BAABCS010000005">
    <property type="protein sequence ID" value="GAA4044984.1"/>
    <property type="molecule type" value="Genomic_DNA"/>
</dbReference>
<dbReference type="InterPro" id="IPR029058">
    <property type="entry name" value="AB_hydrolase_fold"/>
</dbReference>
<dbReference type="Gene3D" id="3.40.50.1820">
    <property type="entry name" value="alpha/beta hydrolase"/>
    <property type="match status" value="1"/>
</dbReference>
<evidence type="ECO:0008006" key="3">
    <source>
        <dbReference type="Google" id="ProtNLM"/>
    </source>
</evidence>
<reference evidence="2" key="1">
    <citation type="journal article" date="2019" name="Int. J. Syst. Evol. Microbiol.">
        <title>The Global Catalogue of Microorganisms (GCM) 10K type strain sequencing project: providing services to taxonomists for standard genome sequencing and annotation.</title>
        <authorList>
            <consortium name="The Broad Institute Genomics Platform"/>
            <consortium name="The Broad Institute Genome Sequencing Center for Infectious Disease"/>
            <person name="Wu L."/>
            <person name="Ma J."/>
        </authorList>
    </citation>
    <scope>NUCLEOTIDE SEQUENCE [LARGE SCALE GENOMIC DNA]</scope>
    <source>
        <strain evidence="2">JCM 17068</strain>
    </source>
</reference>
<keyword evidence="2" id="KW-1185">Reference proteome</keyword>
<evidence type="ECO:0000313" key="1">
    <source>
        <dbReference type="EMBL" id="GAA4044984.1"/>
    </source>
</evidence>
<sequence length="214" mass="24584">MENLFVFSGLGADKRVFNYLDFSKHNTTFINWVHPTHNESIENYAKRLTKQITSEKPILIGLSFGGIIAVEVGKIIESKKIILIASAKNKSEIPFYYQFAGFLNLHKLIPTKLMKKSNFLSFWFFGINSKENKNLLTEILNDTDETFLSWAIDKTVNWKNTHIHKNLKHIHGTADRILPIQFVKSDVKIVDGGHFMTIDKFEELNIVLGNSIKN</sequence>
<dbReference type="Proteomes" id="UP001500426">
    <property type="component" value="Unassembled WGS sequence"/>
</dbReference>
<name>A0ABP7UJG2_9FLAO</name>